<proteinExistence type="inferred from homology"/>
<comment type="caution">
    <text evidence="15">The sequence shown here is derived from an EMBL/GenBank/DDBJ whole genome shotgun (WGS) entry which is preliminary data.</text>
</comment>
<dbReference type="PANTHER" id="PTHR24356:SF1">
    <property type="entry name" value="SERINE_THREONINE-PROTEIN KINASE GREATWALL"/>
    <property type="match status" value="1"/>
</dbReference>
<evidence type="ECO:0000256" key="9">
    <source>
        <dbReference type="ARBA" id="ARBA00033099"/>
    </source>
</evidence>
<dbReference type="InterPro" id="IPR050236">
    <property type="entry name" value="Ser_Thr_kinase_AGC"/>
</dbReference>
<evidence type="ECO:0000259" key="14">
    <source>
        <dbReference type="PROSITE" id="PS51285"/>
    </source>
</evidence>
<protein>
    <recommendedName>
        <fullName evidence="3">Serine/threonine-protein kinase greatwall</fullName>
        <ecNumber evidence="2">2.7.11.1</ecNumber>
    </recommendedName>
    <alternativeName>
        <fullName evidence="9">Microtubule-associated serine/threonine-protein kinase-like</fullName>
    </alternativeName>
</protein>
<dbReference type="GO" id="GO:0035556">
    <property type="term" value="P:intracellular signal transduction"/>
    <property type="evidence" value="ECO:0007669"/>
    <property type="project" value="TreeGrafter"/>
</dbReference>
<feature type="domain" description="AGC-kinase C-terminal" evidence="14">
    <location>
        <begin position="594"/>
        <end position="637"/>
    </location>
</feature>
<dbReference type="Gene3D" id="1.10.510.10">
    <property type="entry name" value="Transferase(Phosphotransferase) domain 1"/>
    <property type="match status" value="1"/>
</dbReference>
<comment type="similarity">
    <text evidence="1">Belongs to the protein kinase superfamily. AGC Ser/Thr protein kinase family.</text>
</comment>
<keyword evidence="5" id="KW-0808">Transferase</keyword>
<dbReference type="InterPro" id="IPR000961">
    <property type="entry name" value="AGC-kinase_C"/>
</dbReference>
<keyword evidence="6" id="KW-0547">Nucleotide-binding</keyword>
<comment type="catalytic activity">
    <reaction evidence="10">
        <text>L-threonyl-[protein] + ATP = O-phospho-L-threonyl-[protein] + ADP + H(+)</text>
        <dbReference type="Rhea" id="RHEA:46608"/>
        <dbReference type="Rhea" id="RHEA-COMP:11060"/>
        <dbReference type="Rhea" id="RHEA-COMP:11605"/>
        <dbReference type="ChEBI" id="CHEBI:15378"/>
        <dbReference type="ChEBI" id="CHEBI:30013"/>
        <dbReference type="ChEBI" id="CHEBI:30616"/>
        <dbReference type="ChEBI" id="CHEBI:61977"/>
        <dbReference type="ChEBI" id="CHEBI:456216"/>
        <dbReference type="EC" id="2.7.11.1"/>
    </reaction>
</comment>
<feature type="compositionally biased region" description="Low complexity" evidence="12">
    <location>
        <begin position="186"/>
        <end position="197"/>
    </location>
</feature>
<dbReference type="EC" id="2.7.11.1" evidence="2"/>
<evidence type="ECO:0000259" key="13">
    <source>
        <dbReference type="PROSITE" id="PS50011"/>
    </source>
</evidence>
<evidence type="ECO:0000256" key="3">
    <source>
        <dbReference type="ARBA" id="ARBA00022148"/>
    </source>
</evidence>
<keyword evidence="16" id="KW-1185">Reference proteome</keyword>
<feature type="compositionally biased region" description="Polar residues" evidence="12">
    <location>
        <begin position="462"/>
        <end position="477"/>
    </location>
</feature>
<evidence type="ECO:0000313" key="16">
    <source>
        <dbReference type="Proteomes" id="UP001174136"/>
    </source>
</evidence>
<organism evidence="15 16">
    <name type="scientific">Merluccius polli</name>
    <name type="common">Benguela hake</name>
    <name type="synonym">Merluccius cadenati</name>
    <dbReference type="NCBI Taxonomy" id="89951"/>
    <lineage>
        <taxon>Eukaryota</taxon>
        <taxon>Metazoa</taxon>
        <taxon>Chordata</taxon>
        <taxon>Craniata</taxon>
        <taxon>Vertebrata</taxon>
        <taxon>Euteleostomi</taxon>
        <taxon>Actinopterygii</taxon>
        <taxon>Neopterygii</taxon>
        <taxon>Teleostei</taxon>
        <taxon>Neoteleostei</taxon>
        <taxon>Acanthomorphata</taxon>
        <taxon>Zeiogadaria</taxon>
        <taxon>Gadariae</taxon>
        <taxon>Gadiformes</taxon>
        <taxon>Gadoidei</taxon>
        <taxon>Merlucciidae</taxon>
        <taxon>Merluccius</taxon>
    </lineage>
</organism>
<evidence type="ECO:0000256" key="2">
    <source>
        <dbReference type="ARBA" id="ARBA00012513"/>
    </source>
</evidence>
<evidence type="ECO:0000256" key="4">
    <source>
        <dbReference type="ARBA" id="ARBA00022527"/>
    </source>
</evidence>
<dbReference type="AlphaFoldDB" id="A0AA47M9L0"/>
<evidence type="ECO:0000256" key="7">
    <source>
        <dbReference type="ARBA" id="ARBA00022777"/>
    </source>
</evidence>
<dbReference type="GO" id="GO:0004674">
    <property type="term" value="F:protein serine/threonine kinase activity"/>
    <property type="evidence" value="ECO:0007669"/>
    <property type="project" value="UniProtKB-KW"/>
</dbReference>
<evidence type="ECO:0000256" key="11">
    <source>
        <dbReference type="ARBA" id="ARBA00048679"/>
    </source>
</evidence>
<dbReference type="InterPro" id="IPR000719">
    <property type="entry name" value="Prot_kinase_dom"/>
</dbReference>
<evidence type="ECO:0000256" key="1">
    <source>
        <dbReference type="ARBA" id="ARBA00009903"/>
    </source>
</evidence>
<evidence type="ECO:0000256" key="12">
    <source>
        <dbReference type="SAM" id="MobiDB-lite"/>
    </source>
</evidence>
<comment type="catalytic activity">
    <reaction evidence="11">
        <text>L-seryl-[protein] + ATP = O-phospho-L-seryl-[protein] + ADP + H(+)</text>
        <dbReference type="Rhea" id="RHEA:17989"/>
        <dbReference type="Rhea" id="RHEA-COMP:9863"/>
        <dbReference type="Rhea" id="RHEA-COMP:11604"/>
        <dbReference type="ChEBI" id="CHEBI:15378"/>
        <dbReference type="ChEBI" id="CHEBI:29999"/>
        <dbReference type="ChEBI" id="CHEBI:30616"/>
        <dbReference type="ChEBI" id="CHEBI:83421"/>
        <dbReference type="ChEBI" id="CHEBI:456216"/>
        <dbReference type="EC" id="2.7.11.1"/>
    </reaction>
</comment>
<dbReference type="Gene3D" id="3.30.200.20">
    <property type="entry name" value="Phosphorylase Kinase, domain 1"/>
    <property type="match status" value="1"/>
</dbReference>
<name>A0AA47M9L0_MERPO</name>
<dbReference type="FunFam" id="1.10.510.10:FF:000278">
    <property type="entry name" value="serine/threonine-protein kinase greatwall isoform X1"/>
    <property type="match status" value="1"/>
</dbReference>
<dbReference type="PANTHER" id="PTHR24356">
    <property type="entry name" value="SERINE/THREONINE-PROTEIN KINASE"/>
    <property type="match status" value="1"/>
</dbReference>
<evidence type="ECO:0000313" key="15">
    <source>
        <dbReference type="EMBL" id="KAK0136167.1"/>
    </source>
</evidence>
<dbReference type="GO" id="GO:0005524">
    <property type="term" value="F:ATP binding"/>
    <property type="evidence" value="ECO:0007669"/>
    <property type="project" value="UniProtKB-KW"/>
</dbReference>
<evidence type="ECO:0000256" key="5">
    <source>
        <dbReference type="ARBA" id="ARBA00022679"/>
    </source>
</evidence>
<feature type="domain" description="Protein kinase" evidence="13">
    <location>
        <begin position="245"/>
        <end position="593"/>
    </location>
</feature>
<evidence type="ECO:0000256" key="10">
    <source>
        <dbReference type="ARBA" id="ARBA00047899"/>
    </source>
</evidence>
<dbReference type="EMBL" id="JAOPHQ010005209">
    <property type="protein sequence ID" value="KAK0136167.1"/>
    <property type="molecule type" value="Genomic_DNA"/>
</dbReference>
<feature type="region of interest" description="Disordered" evidence="12">
    <location>
        <begin position="183"/>
        <end position="220"/>
    </location>
</feature>
<evidence type="ECO:0000256" key="8">
    <source>
        <dbReference type="ARBA" id="ARBA00022840"/>
    </source>
</evidence>
<dbReference type="Pfam" id="PF00069">
    <property type="entry name" value="Pkinase"/>
    <property type="match status" value="1"/>
</dbReference>
<dbReference type="InterPro" id="IPR011009">
    <property type="entry name" value="Kinase-like_dom_sf"/>
</dbReference>
<accession>A0AA47M9L0</accession>
<dbReference type="PROSITE" id="PS51285">
    <property type="entry name" value="AGC_KINASE_CTER"/>
    <property type="match status" value="1"/>
</dbReference>
<sequence>MATRQRFTVPGFTVSPSLHQNTPGAENRRHCSVPVVPSPMSCDRVESRKNSLCALQGMKKKDCLFSPVGYAQKRAPAKSVFSPHSLAKNLTPALLKTQRRLQTMSAVSTDDSEGGVSPLWEYEEKENEPVGVKPEGETRSEPVKTSTGPDVHHHLAESDKFTFSAEAGDAPSARLTAPQENFSRPAAAAADAGQAAGPVSGKRTFSDMERSPEASPTRAKRCNAAYTRCFPIPAEERHSGLTGVFSTVRLEDFGSSGPVQEPGPASSPLGVAKNLFCELDDPGEEVFLLDRGLENSSFTSDQELCRNLSLDSDGSLNEISVLVGNSPASAEPSPRPLSAAAAAAAAAALSSPGDERPEASKAFADPTPQRPALGSNLFRRGELHSPFPGRPWACGAASAAAAQSPCFLKPKSVVAFRSYCSSINRSNVSGHSLDAMETSAMASFCSVTAAVTPVQKRLSSSSSLYQTPQPMTPSHTPFRTPKSVRRGPVPAEGAQILGTPDYLAPELLLGTPHDFAVDWWALGVCLFEFLTGVPPFNDETPQLVFQNILNGDIPWPEEEEELSENARNAIEMLLTKDLAKRAGFKELRGHPLFEGLDWDHIQDLAMPFVPQPEDETDTSYFEARNQAQHLAVSGFSL</sequence>
<dbReference type="SMART" id="SM00220">
    <property type="entry name" value="S_TKc"/>
    <property type="match status" value="1"/>
</dbReference>
<feature type="region of interest" description="Disordered" evidence="12">
    <location>
        <begin position="105"/>
        <end position="152"/>
    </location>
</feature>
<reference evidence="15" key="1">
    <citation type="journal article" date="2023" name="Front. Mar. Sci.">
        <title>A new Merluccius polli reference genome to investigate the effects of global change in West African waters.</title>
        <authorList>
            <person name="Mateo J.L."/>
            <person name="Blanco-Fernandez C."/>
            <person name="Garcia-Vazquez E."/>
            <person name="Machado-Schiaffino G."/>
        </authorList>
    </citation>
    <scope>NUCLEOTIDE SEQUENCE</scope>
    <source>
        <strain evidence="15">C29</strain>
        <tissue evidence="15">Fin</tissue>
    </source>
</reference>
<dbReference type="PROSITE" id="PS50011">
    <property type="entry name" value="PROTEIN_KINASE_DOM"/>
    <property type="match status" value="1"/>
</dbReference>
<keyword evidence="7 15" id="KW-0418">Kinase</keyword>
<keyword evidence="8" id="KW-0067">ATP-binding</keyword>
<dbReference type="Proteomes" id="UP001174136">
    <property type="component" value="Unassembled WGS sequence"/>
</dbReference>
<dbReference type="SUPFAM" id="SSF56112">
    <property type="entry name" value="Protein kinase-like (PK-like)"/>
    <property type="match status" value="1"/>
</dbReference>
<gene>
    <name evidence="15" type="primary">mastl_0</name>
    <name evidence="15" type="ORF">N1851_027932</name>
</gene>
<evidence type="ECO:0000256" key="6">
    <source>
        <dbReference type="ARBA" id="ARBA00022741"/>
    </source>
</evidence>
<dbReference type="GO" id="GO:0005634">
    <property type="term" value="C:nucleus"/>
    <property type="evidence" value="ECO:0007669"/>
    <property type="project" value="TreeGrafter"/>
</dbReference>
<feature type="region of interest" description="Disordered" evidence="12">
    <location>
        <begin position="348"/>
        <end position="375"/>
    </location>
</feature>
<keyword evidence="4" id="KW-0723">Serine/threonine-protein kinase</keyword>
<feature type="region of interest" description="Disordered" evidence="12">
    <location>
        <begin position="462"/>
        <end position="487"/>
    </location>
</feature>